<name>A0A1U7XYF7_NICSY</name>
<dbReference type="OrthoDB" id="1243425at2759"/>
<dbReference type="Proteomes" id="UP000189701">
    <property type="component" value="Unplaced"/>
</dbReference>
<reference evidence="3" key="2">
    <citation type="submission" date="2025-08" db="UniProtKB">
        <authorList>
            <consortium name="RefSeq"/>
        </authorList>
    </citation>
    <scope>IDENTIFICATION</scope>
    <source>
        <tissue evidence="3">Leaf</tissue>
    </source>
</reference>
<evidence type="ECO:0000256" key="1">
    <source>
        <dbReference type="SAM" id="MobiDB-lite"/>
    </source>
</evidence>
<dbReference type="RefSeq" id="XP_009791984.1">
    <property type="nucleotide sequence ID" value="XM_009793682.1"/>
</dbReference>
<dbReference type="AlphaFoldDB" id="A0A1U7XYF7"/>
<feature type="region of interest" description="Disordered" evidence="1">
    <location>
        <begin position="68"/>
        <end position="105"/>
    </location>
</feature>
<protein>
    <submittedName>
        <fullName evidence="3">Uncharacterized protein LOC104239140</fullName>
    </submittedName>
</protein>
<feature type="compositionally biased region" description="Basic and acidic residues" evidence="1">
    <location>
        <begin position="68"/>
        <end position="78"/>
    </location>
</feature>
<evidence type="ECO:0000313" key="3">
    <source>
        <dbReference type="RefSeq" id="XP_009791984.1"/>
    </source>
</evidence>
<sequence>MTMSEYAIRFSELSRHVFTLVSTVRERVCRFIERFSYGLRFIMVRELETNTAFQLVVEIARRLDRIRGEEREDKENKRSQGSRGFSGFYSSAMTYHDGGSSSRPV</sequence>
<proteinExistence type="predicted"/>
<organism evidence="2 3">
    <name type="scientific">Nicotiana sylvestris</name>
    <name type="common">Wood tobacco</name>
    <name type="synonym">South American tobacco</name>
    <dbReference type="NCBI Taxonomy" id="4096"/>
    <lineage>
        <taxon>Eukaryota</taxon>
        <taxon>Viridiplantae</taxon>
        <taxon>Streptophyta</taxon>
        <taxon>Embryophyta</taxon>
        <taxon>Tracheophyta</taxon>
        <taxon>Spermatophyta</taxon>
        <taxon>Magnoliopsida</taxon>
        <taxon>eudicotyledons</taxon>
        <taxon>Gunneridae</taxon>
        <taxon>Pentapetalae</taxon>
        <taxon>asterids</taxon>
        <taxon>lamiids</taxon>
        <taxon>Solanales</taxon>
        <taxon>Solanaceae</taxon>
        <taxon>Nicotianoideae</taxon>
        <taxon>Nicotianeae</taxon>
        <taxon>Nicotiana</taxon>
    </lineage>
</organism>
<evidence type="ECO:0000313" key="2">
    <source>
        <dbReference type="Proteomes" id="UP000189701"/>
    </source>
</evidence>
<gene>
    <name evidence="3" type="primary">LOC104239140</name>
</gene>
<accession>A0A1U7XYF7</accession>
<reference evidence="2" key="1">
    <citation type="journal article" date="2013" name="Genome Biol.">
        <title>Reference genomes and transcriptomes of Nicotiana sylvestris and Nicotiana tomentosiformis.</title>
        <authorList>
            <person name="Sierro N."/>
            <person name="Battey J.N."/>
            <person name="Ouadi S."/>
            <person name="Bovet L."/>
            <person name="Goepfert S."/>
            <person name="Bakaher N."/>
            <person name="Peitsch M.C."/>
            <person name="Ivanov N.V."/>
        </authorList>
    </citation>
    <scope>NUCLEOTIDE SEQUENCE [LARGE SCALE GENOMIC DNA]</scope>
</reference>
<feature type="compositionally biased region" description="Polar residues" evidence="1">
    <location>
        <begin position="79"/>
        <end position="105"/>
    </location>
</feature>
<keyword evidence="2" id="KW-1185">Reference proteome</keyword>